<accession>A0A1S8A7S9</accession>
<sequence length="71" mass="7534">MSPGLLIDSSSGSDTSDDGSDRRRRTRRHLRAGVEGSRRGQFVDPPIGGGGHAGQRFNNRGGTSRRNGGRA</sequence>
<dbReference type="EMBL" id="DF977468">
    <property type="protein sequence ID" value="GAW26158.1"/>
    <property type="molecule type" value="Genomic_DNA"/>
</dbReference>
<dbReference type="AlphaFoldDB" id="A0A1S8A7S9"/>
<evidence type="ECO:0000313" key="3">
    <source>
        <dbReference type="Proteomes" id="UP000054516"/>
    </source>
</evidence>
<keyword evidence="3" id="KW-1185">Reference proteome</keyword>
<feature type="compositionally biased region" description="Basic residues" evidence="1">
    <location>
        <begin position="22"/>
        <end position="31"/>
    </location>
</feature>
<reference evidence="2" key="1">
    <citation type="submission" date="2016-03" db="EMBL/GenBank/DDBJ databases">
        <title>Draft genome sequence of Rosellinia necatrix.</title>
        <authorList>
            <person name="Kanematsu S."/>
        </authorList>
    </citation>
    <scope>NUCLEOTIDE SEQUENCE [LARGE SCALE GENOMIC DNA]</scope>
    <source>
        <strain evidence="2">W97</strain>
    </source>
</reference>
<feature type="region of interest" description="Disordered" evidence="1">
    <location>
        <begin position="1"/>
        <end position="71"/>
    </location>
</feature>
<name>A0A1S8A7S9_ROSNE</name>
<protein>
    <submittedName>
        <fullName evidence="2">Uncharacterized protein</fullName>
    </submittedName>
</protein>
<organism evidence="2">
    <name type="scientific">Rosellinia necatrix</name>
    <name type="common">White root-rot fungus</name>
    <dbReference type="NCBI Taxonomy" id="77044"/>
    <lineage>
        <taxon>Eukaryota</taxon>
        <taxon>Fungi</taxon>
        <taxon>Dikarya</taxon>
        <taxon>Ascomycota</taxon>
        <taxon>Pezizomycotina</taxon>
        <taxon>Sordariomycetes</taxon>
        <taxon>Xylariomycetidae</taxon>
        <taxon>Xylariales</taxon>
        <taxon>Xylariaceae</taxon>
        <taxon>Rosellinia</taxon>
    </lineage>
</organism>
<proteinExistence type="predicted"/>
<evidence type="ECO:0000313" key="2">
    <source>
        <dbReference type="EMBL" id="GAW26158.1"/>
    </source>
</evidence>
<feature type="compositionally biased region" description="Low complexity" evidence="1">
    <location>
        <begin position="58"/>
        <end position="71"/>
    </location>
</feature>
<gene>
    <name evidence="2" type="ORF">SAMD00023353_2300270</name>
</gene>
<dbReference type="Proteomes" id="UP000054516">
    <property type="component" value="Unassembled WGS sequence"/>
</dbReference>
<evidence type="ECO:0000256" key="1">
    <source>
        <dbReference type="SAM" id="MobiDB-lite"/>
    </source>
</evidence>